<dbReference type="InterPro" id="IPR019697">
    <property type="entry name" value="Phage_HP1_Orf28"/>
</dbReference>
<reference evidence="1 2" key="1">
    <citation type="submission" date="2018-06" db="EMBL/GenBank/DDBJ databases">
        <title>Genomic Encyclopedia of Type Strains, Phase III (KMG-III): the genomes of soil and plant-associated and newly described type strains.</title>
        <authorList>
            <person name="Whitman W."/>
        </authorList>
    </citation>
    <scope>NUCLEOTIDE SEQUENCE [LARGE SCALE GENOMIC DNA]</scope>
    <source>
        <strain evidence="1 2">CECT 7732</strain>
    </source>
</reference>
<proteinExistence type="predicted"/>
<dbReference type="OrthoDB" id="6893744at2"/>
<name>A0A366D9G2_9GAMM</name>
<dbReference type="Pfam" id="PF10761">
    <property type="entry name" value="DUF2590"/>
    <property type="match status" value="1"/>
</dbReference>
<gene>
    <name evidence="1" type="ORF">DFP76_101183</name>
</gene>
<organism evidence="1 2">
    <name type="scientific">Marinomonas aquiplantarum</name>
    <dbReference type="NCBI Taxonomy" id="491951"/>
    <lineage>
        <taxon>Bacteria</taxon>
        <taxon>Pseudomonadati</taxon>
        <taxon>Pseudomonadota</taxon>
        <taxon>Gammaproteobacteria</taxon>
        <taxon>Oceanospirillales</taxon>
        <taxon>Oceanospirillaceae</taxon>
        <taxon>Marinomonas</taxon>
    </lineage>
</organism>
<comment type="caution">
    <text evidence="1">The sequence shown here is derived from an EMBL/GenBank/DDBJ whole genome shotgun (WGS) entry which is preliminary data.</text>
</comment>
<dbReference type="Proteomes" id="UP000252086">
    <property type="component" value="Unassembled WGS sequence"/>
</dbReference>
<accession>A0A366D9G2</accession>
<dbReference type="EMBL" id="QNRF01000001">
    <property type="protein sequence ID" value="RBO85908.1"/>
    <property type="molecule type" value="Genomic_DNA"/>
</dbReference>
<keyword evidence="2" id="KW-1185">Reference proteome</keyword>
<sequence length="103" mass="11268">MASIDLLIQNDDLVLSGLGEPELVSLSDCVAQDLRHMMREKGYAILMVGERNRVSLTAAAKVIELEIENDSRIYPGTASVELNDDVLTCVAQTIDGEYIEVSL</sequence>
<dbReference type="AlphaFoldDB" id="A0A366D9G2"/>
<protein>
    <submittedName>
        <fullName evidence="1">Uncharacterized protein DUF2590</fullName>
    </submittedName>
</protein>
<dbReference type="RefSeq" id="WP_113872810.1">
    <property type="nucleotide sequence ID" value="NZ_QNRF01000001.1"/>
</dbReference>
<evidence type="ECO:0000313" key="2">
    <source>
        <dbReference type="Proteomes" id="UP000252086"/>
    </source>
</evidence>
<evidence type="ECO:0000313" key="1">
    <source>
        <dbReference type="EMBL" id="RBO85908.1"/>
    </source>
</evidence>